<dbReference type="PANTHER" id="PTHR34861">
    <property type="match status" value="1"/>
</dbReference>
<dbReference type="Pfam" id="PF04199">
    <property type="entry name" value="Cyclase"/>
    <property type="match status" value="1"/>
</dbReference>
<gene>
    <name evidence="1" type="ORF">METZ01_LOCUS190280</name>
</gene>
<dbReference type="PANTHER" id="PTHR34861:SF10">
    <property type="entry name" value="CYCLASE"/>
    <property type="match status" value="1"/>
</dbReference>
<dbReference type="SUPFAM" id="SSF102198">
    <property type="entry name" value="Putative cyclase"/>
    <property type="match status" value="1"/>
</dbReference>
<organism evidence="1">
    <name type="scientific">marine metagenome</name>
    <dbReference type="NCBI Taxonomy" id="408172"/>
    <lineage>
        <taxon>unclassified sequences</taxon>
        <taxon>metagenomes</taxon>
        <taxon>ecological metagenomes</taxon>
    </lineage>
</organism>
<dbReference type="AlphaFoldDB" id="A0A382DFZ7"/>
<protein>
    <recommendedName>
        <fullName evidence="2">Cyclase family protein</fullName>
    </recommendedName>
</protein>
<accession>A0A382DFZ7</accession>
<evidence type="ECO:0008006" key="2">
    <source>
        <dbReference type="Google" id="ProtNLM"/>
    </source>
</evidence>
<evidence type="ECO:0000313" key="1">
    <source>
        <dbReference type="EMBL" id="SVB37426.1"/>
    </source>
</evidence>
<dbReference type="GO" id="GO:0019441">
    <property type="term" value="P:L-tryptophan catabolic process to kynurenine"/>
    <property type="evidence" value="ECO:0007669"/>
    <property type="project" value="InterPro"/>
</dbReference>
<name>A0A382DFZ7_9ZZZZ</name>
<dbReference type="GO" id="GO:0004061">
    <property type="term" value="F:arylformamidase activity"/>
    <property type="evidence" value="ECO:0007669"/>
    <property type="project" value="InterPro"/>
</dbReference>
<proteinExistence type="predicted"/>
<dbReference type="InterPro" id="IPR007325">
    <property type="entry name" value="KFase/CYL"/>
</dbReference>
<reference evidence="1" key="1">
    <citation type="submission" date="2018-05" db="EMBL/GenBank/DDBJ databases">
        <authorList>
            <person name="Lanie J.A."/>
            <person name="Ng W.-L."/>
            <person name="Kazmierczak K.M."/>
            <person name="Andrzejewski T.M."/>
            <person name="Davidsen T.M."/>
            <person name="Wayne K.J."/>
            <person name="Tettelin H."/>
            <person name="Glass J.I."/>
            <person name="Rusch D."/>
            <person name="Podicherti R."/>
            <person name="Tsui H.-C.T."/>
            <person name="Winkler M.E."/>
        </authorList>
    </citation>
    <scope>NUCLEOTIDE SEQUENCE</scope>
</reference>
<dbReference type="Gene3D" id="3.50.30.50">
    <property type="entry name" value="Putative cyclase"/>
    <property type="match status" value="1"/>
</dbReference>
<dbReference type="InterPro" id="IPR037175">
    <property type="entry name" value="KFase_sf"/>
</dbReference>
<dbReference type="EMBL" id="UINC01039234">
    <property type="protein sequence ID" value="SVB37426.1"/>
    <property type="molecule type" value="Genomic_DNA"/>
</dbReference>
<sequence>MGLKERTPTTVQEYLDYKTKFSNWGRWGDDDQFGTLNHINPSLVKEAAGLIKTGKTVSCANPLATQSVIPDPHRNPKPADHNMSVHERGSGDYIGVSYHGFVNTHIDALCHFFTKSVEEGGRLYNDKDPALVTESGATSHSIENWRDGIVTRGVLYDIPKFRGTDFVEFDKPVEGWELEDWAKSQGITPQRGDAVFIRSGYRSFWEAHPDLEMTFPPNTPGNAPSIIEFLYTTDASLLGWDLQEAGHRVHDYPARIAVHEVIIPHMGMPILDNADFDRLANTCEELGEYTFHLTIAPLVVEGGTGSPVNPIATF</sequence>